<accession>A0ABD1QF03</accession>
<proteinExistence type="predicted"/>
<name>A0ABD1QF03_9LAMI</name>
<evidence type="ECO:0000313" key="2">
    <source>
        <dbReference type="Proteomes" id="UP001604336"/>
    </source>
</evidence>
<keyword evidence="2" id="KW-1185">Reference proteome</keyword>
<comment type="caution">
    <text evidence="1">The sequence shown here is derived from an EMBL/GenBank/DDBJ whole genome shotgun (WGS) entry which is preliminary data.</text>
</comment>
<dbReference type="AlphaFoldDB" id="A0ABD1QF03"/>
<protein>
    <submittedName>
        <fullName evidence="1">Uncharacterized protein</fullName>
    </submittedName>
</protein>
<reference evidence="2" key="1">
    <citation type="submission" date="2024-07" db="EMBL/GenBank/DDBJ databases">
        <title>Two chromosome-level genome assemblies of Korean endemic species Abeliophyllum distichum and Forsythia ovata (Oleaceae).</title>
        <authorList>
            <person name="Jang H."/>
        </authorList>
    </citation>
    <scope>NUCLEOTIDE SEQUENCE [LARGE SCALE GENOMIC DNA]</scope>
</reference>
<evidence type="ECO:0000313" key="1">
    <source>
        <dbReference type="EMBL" id="KAL2474801.1"/>
    </source>
</evidence>
<dbReference type="EMBL" id="JBFOLK010000011">
    <property type="protein sequence ID" value="KAL2474801.1"/>
    <property type="molecule type" value="Genomic_DNA"/>
</dbReference>
<sequence>MKFPTPGGVAKICGNQTEARAYYMNALRKAAKREEGIPVIMTIHSEPIDFDPEKIIEEMILDEGVDPRIIGSDSLASPAEELEAFPLNPLDLTQMFQVGQMLEEKMKEELK</sequence>
<gene>
    <name evidence="1" type="ORF">Adt_35537</name>
</gene>
<organism evidence="1 2">
    <name type="scientific">Abeliophyllum distichum</name>
    <dbReference type="NCBI Taxonomy" id="126358"/>
    <lineage>
        <taxon>Eukaryota</taxon>
        <taxon>Viridiplantae</taxon>
        <taxon>Streptophyta</taxon>
        <taxon>Embryophyta</taxon>
        <taxon>Tracheophyta</taxon>
        <taxon>Spermatophyta</taxon>
        <taxon>Magnoliopsida</taxon>
        <taxon>eudicotyledons</taxon>
        <taxon>Gunneridae</taxon>
        <taxon>Pentapetalae</taxon>
        <taxon>asterids</taxon>
        <taxon>lamiids</taxon>
        <taxon>Lamiales</taxon>
        <taxon>Oleaceae</taxon>
        <taxon>Forsythieae</taxon>
        <taxon>Abeliophyllum</taxon>
    </lineage>
</organism>
<dbReference type="Proteomes" id="UP001604336">
    <property type="component" value="Unassembled WGS sequence"/>
</dbReference>